<feature type="domain" description="CREG-like beta-barrel" evidence="2">
    <location>
        <begin position="32"/>
        <end position="195"/>
    </location>
</feature>
<sequence>MGMMRGVSAIFVMFLFVIAVNGRGLGPSISKPDPADGVATARWLASQNTWGVLSTISIELKGAPFGNVVSFSDGLPDKGLGVPYFYMSTLDPTPRNALKDERASFAVSEVPIGSCGKADPENPTCSKLTLTGKLKLVSRNTKEAESAASALFSKHPEMKDWPKDHEFEIYRLDIEDIFLIDWFGGRKPITLAQYLHPRMDQLASVV</sequence>
<dbReference type="Proteomes" id="UP000631114">
    <property type="component" value="Unassembled WGS sequence"/>
</dbReference>
<keyword evidence="4" id="KW-1185">Reference proteome</keyword>
<keyword evidence="1" id="KW-0732">Signal</keyword>
<dbReference type="EMBL" id="JADFTS010000001">
    <property type="protein sequence ID" value="KAF9623350.1"/>
    <property type="molecule type" value="Genomic_DNA"/>
</dbReference>
<dbReference type="SUPFAM" id="SSF50475">
    <property type="entry name" value="FMN-binding split barrel"/>
    <property type="match status" value="1"/>
</dbReference>
<accession>A0A835M8M0</accession>
<protein>
    <recommendedName>
        <fullName evidence="2">CREG-like beta-barrel domain-containing protein</fullName>
    </recommendedName>
</protein>
<organism evidence="3 4">
    <name type="scientific">Coptis chinensis</name>
    <dbReference type="NCBI Taxonomy" id="261450"/>
    <lineage>
        <taxon>Eukaryota</taxon>
        <taxon>Viridiplantae</taxon>
        <taxon>Streptophyta</taxon>
        <taxon>Embryophyta</taxon>
        <taxon>Tracheophyta</taxon>
        <taxon>Spermatophyta</taxon>
        <taxon>Magnoliopsida</taxon>
        <taxon>Ranunculales</taxon>
        <taxon>Ranunculaceae</taxon>
        <taxon>Coptidoideae</taxon>
        <taxon>Coptis</taxon>
    </lineage>
</organism>
<reference evidence="3 4" key="1">
    <citation type="submission" date="2020-10" db="EMBL/GenBank/DDBJ databases">
        <title>The Coptis chinensis genome and diversification of protoberbering-type alkaloids.</title>
        <authorList>
            <person name="Wang B."/>
            <person name="Shu S."/>
            <person name="Song C."/>
            <person name="Liu Y."/>
        </authorList>
    </citation>
    <scope>NUCLEOTIDE SEQUENCE [LARGE SCALE GENOMIC DNA]</scope>
    <source>
        <strain evidence="3">HL-2020</strain>
        <tissue evidence="3">Leaf</tissue>
    </source>
</reference>
<evidence type="ECO:0000313" key="4">
    <source>
        <dbReference type="Proteomes" id="UP000631114"/>
    </source>
</evidence>
<evidence type="ECO:0000313" key="3">
    <source>
        <dbReference type="EMBL" id="KAF9623350.1"/>
    </source>
</evidence>
<name>A0A835M8M0_9MAGN</name>
<evidence type="ECO:0000259" key="2">
    <source>
        <dbReference type="Pfam" id="PF13883"/>
    </source>
</evidence>
<comment type="caution">
    <text evidence="3">The sequence shown here is derived from an EMBL/GenBank/DDBJ whole genome shotgun (WGS) entry which is preliminary data.</text>
</comment>
<evidence type="ECO:0000256" key="1">
    <source>
        <dbReference type="SAM" id="SignalP"/>
    </source>
</evidence>
<feature type="signal peptide" evidence="1">
    <location>
        <begin position="1"/>
        <end position="22"/>
    </location>
</feature>
<dbReference type="PANTHER" id="PTHR13343:SF17">
    <property type="entry name" value="CELLULAR REPRESSOR OF E1A-STIMULATED GENES, ISOFORM A"/>
    <property type="match status" value="1"/>
</dbReference>
<feature type="chain" id="PRO_5032627941" description="CREG-like beta-barrel domain-containing protein" evidence="1">
    <location>
        <begin position="23"/>
        <end position="206"/>
    </location>
</feature>
<dbReference type="Gene3D" id="2.30.110.10">
    <property type="entry name" value="Electron Transport, Fmn-binding Protein, Chain A"/>
    <property type="match status" value="1"/>
</dbReference>
<gene>
    <name evidence="3" type="ORF">IFM89_000839</name>
</gene>
<dbReference type="Pfam" id="PF13883">
    <property type="entry name" value="CREG_beta-barrel"/>
    <property type="match status" value="1"/>
</dbReference>
<dbReference type="PANTHER" id="PTHR13343">
    <property type="entry name" value="CREG1 PROTEIN"/>
    <property type="match status" value="1"/>
</dbReference>
<proteinExistence type="predicted"/>
<dbReference type="InterPro" id="IPR012349">
    <property type="entry name" value="Split_barrel_FMN-bd"/>
</dbReference>
<dbReference type="AlphaFoldDB" id="A0A835M8M0"/>
<dbReference type="InterPro" id="IPR055343">
    <property type="entry name" value="CREG_beta-barrel"/>
</dbReference>
<dbReference type="OrthoDB" id="46836at2759"/>
<dbReference type="GO" id="GO:0005737">
    <property type="term" value="C:cytoplasm"/>
    <property type="evidence" value="ECO:0007669"/>
    <property type="project" value="UniProtKB-ARBA"/>
</dbReference>